<dbReference type="Gene3D" id="2.60.40.1820">
    <property type="match status" value="2"/>
</dbReference>
<dbReference type="AlphaFoldDB" id="A0A9X1Q8L9"/>
<dbReference type="Pfam" id="PF03168">
    <property type="entry name" value="LEA_2"/>
    <property type="match status" value="2"/>
</dbReference>
<sequence length="304" mass="33949">MRVNKWLIVLLVLLVLAGVGIWWWKSPSSENAKEKAADKVMPTIGVASTNITDIDAERIKMQSKVILHNPLPVDIKTSRLNYVVYIDSVKVIEDAYDKPINIRSSDSTTLTMPMELLVKPMARVLKYFDDNKIDSADYQMKASFEVDVPIAGDREFTMKVSKRLPALRIPKVKINHVDLNALALKSKGMDIEVAVFNPNLFPLKLSDGKFEFSVEDALQMNGVLEKTISIPAKGSQNISVHAQLTDGNMLKTGWKMLTDKKDTQFACKFAGTIDSENKMLNKSKMVTNITGTLDEIMNAVKKAD</sequence>
<keyword evidence="2" id="KW-1133">Transmembrane helix</keyword>
<evidence type="ECO:0000313" key="4">
    <source>
        <dbReference type="EMBL" id="MCF2497203.1"/>
    </source>
</evidence>
<dbReference type="SUPFAM" id="SSF117070">
    <property type="entry name" value="LEA14-like"/>
    <property type="match status" value="2"/>
</dbReference>
<evidence type="ECO:0000313" key="5">
    <source>
        <dbReference type="Proteomes" id="UP001139411"/>
    </source>
</evidence>
<accession>A0A9X1Q8L9</accession>
<dbReference type="InterPro" id="IPR045043">
    <property type="entry name" value="Lea14-like"/>
</dbReference>
<feature type="domain" description="Water stress and hypersensitive response" evidence="3">
    <location>
        <begin position="174"/>
        <end position="292"/>
    </location>
</feature>
<organism evidence="4 5">
    <name type="scientific">Dyadobacter chenhuakuii</name>
    <dbReference type="NCBI Taxonomy" id="2909339"/>
    <lineage>
        <taxon>Bacteria</taxon>
        <taxon>Pseudomonadati</taxon>
        <taxon>Bacteroidota</taxon>
        <taxon>Cytophagia</taxon>
        <taxon>Cytophagales</taxon>
        <taxon>Spirosomataceae</taxon>
        <taxon>Dyadobacter</taxon>
    </lineage>
</organism>
<evidence type="ECO:0000259" key="3">
    <source>
        <dbReference type="SMART" id="SM00769"/>
    </source>
</evidence>
<dbReference type="InterPro" id="IPR004864">
    <property type="entry name" value="LEA_2"/>
</dbReference>
<proteinExistence type="inferred from homology"/>
<gene>
    <name evidence="4" type="ORF">L0661_02720</name>
</gene>
<dbReference type="PANTHER" id="PTHR31459:SF2">
    <property type="entry name" value="OS03G0843300 PROTEIN"/>
    <property type="match status" value="1"/>
</dbReference>
<dbReference type="InterPro" id="IPR013990">
    <property type="entry name" value="WHy-dom"/>
</dbReference>
<dbReference type="EMBL" id="JAKFFV010000002">
    <property type="protein sequence ID" value="MCF2497203.1"/>
    <property type="molecule type" value="Genomic_DNA"/>
</dbReference>
<dbReference type="SMART" id="SM00769">
    <property type="entry name" value="WHy"/>
    <property type="match status" value="2"/>
</dbReference>
<name>A0A9X1Q8L9_9BACT</name>
<evidence type="ECO:0000256" key="1">
    <source>
        <dbReference type="ARBA" id="ARBA00005960"/>
    </source>
</evidence>
<dbReference type="PANTHER" id="PTHR31459">
    <property type="match status" value="1"/>
</dbReference>
<keyword evidence="2" id="KW-0812">Transmembrane</keyword>
<dbReference type="RefSeq" id="WP_235176695.1">
    <property type="nucleotide sequence ID" value="NZ_JAKFFV010000002.1"/>
</dbReference>
<protein>
    <submittedName>
        <fullName evidence="4">LEA type 2 family protein</fullName>
    </submittedName>
</protein>
<dbReference type="Proteomes" id="UP001139411">
    <property type="component" value="Unassembled WGS sequence"/>
</dbReference>
<keyword evidence="2" id="KW-0472">Membrane</keyword>
<comment type="caution">
    <text evidence="4">The sequence shown here is derived from an EMBL/GenBank/DDBJ whole genome shotgun (WGS) entry which is preliminary data.</text>
</comment>
<comment type="similarity">
    <text evidence="1">Belongs to the LEA type 2 family.</text>
</comment>
<dbReference type="GO" id="GO:0009269">
    <property type="term" value="P:response to desiccation"/>
    <property type="evidence" value="ECO:0007669"/>
    <property type="project" value="InterPro"/>
</dbReference>
<feature type="domain" description="Water stress and hypersensitive response" evidence="3">
    <location>
        <begin position="44"/>
        <end position="165"/>
    </location>
</feature>
<reference evidence="4" key="1">
    <citation type="submission" date="2022-01" db="EMBL/GenBank/DDBJ databases">
        <title>Novel species in genus Dyadobacter.</title>
        <authorList>
            <person name="Ma C."/>
        </authorList>
    </citation>
    <scope>NUCLEOTIDE SEQUENCE</scope>
    <source>
        <strain evidence="4">CY357</strain>
    </source>
</reference>
<feature type="transmembrane region" description="Helical" evidence="2">
    <location>
        <begin position="6"/>
        <end position="24"/>
    </location>
</feature>
<evidence type="ECO:0000256" key="2">
    <source>
        <dbReference type="SAM" id="Phobius"/>
    </source>
</evidence>